<name>A0AAV7PEB8_PLEWA</name>
<evidence type="ECO:0000256" key="2">
    <source>
        <dbReference type="ARBA" id="ARBA00005771"/>
    </source>
</evidence>
<dbReference type="SUPFAM" id="SSF52540">
    <property type="entry name" value="P-loop containing nucleoside triphosphate hydrolases"/>
    <property type="match status" value="1"/>
</dbReference>
<dbReference type="GO" id="GO:0005737">
    <property type="term" value="C:cytoplasm"/>
    <property type="evidence" value="ECO:0007669"/>
    <property type="project" value="UniProtKB-SubCell"/>
</dbReference>
<evidence type="ECO:0000256" key="4">
    <source>
        <dbReference type="ARBA" id="ARBA00022679"/>
    </source>
</evidence>
<evidence type="ECO:0000313" key="8">
    <source>
        <dbReference type="Proteomes" id="UP001066276"/>
    </source>
</evidence>
<dbReference type="FunFam" id="3.40.50.300:FF:000433">
    <property type="entry name" value="Estrogen sulfotransferase"/>
    <property type="match status" value="1"/>
</dbReference>
<comment type="subcellular location">
    <subcellularLocation>
        <location evidence="1">Cytoplasm</location>
    </subcellularLocation>
</comment>
<dbReference type="PANTHER" id="PTHR11783">
    <property type="entry name" value="SULFOTRANSFERASE SULT"/>
    <property type="match status" value="1"/>
</dbReference>
<feature type="domain" description="Sulfotransferase" evidence="6">
    <location>
        <begin position="112"/>
        <end position="361"/>
    </location>
</feature>
<evidence type="ECO:0000256" key="1">
    <source>
        <dbReference type="ARBA" id="ARBA00004496"/>
    </source>
</evidence>
<dbReference type="Gene3D" id="3.40.50.300">
    <property type="entry name" value="P-loop containing nucleotide triphosphate hydrolases"/>
    <property type="match status" value="1"/>
</dbReference>
<dbReference type="EC" id="2.8.2.-" evidence="5"/>
<dbReference type="Pfam" id="PF00685">
    <property type="entry name" value="Sulfotransfer_1"/>
    <property type="match status" value="1"/>
</dbReference>
<gene>
    <name evidence="7" type="ORF">NDU88_003615</name>
</gene>
<keyword evidence="8" id="KW-1185">Reference proteome</keyword>
<comment type="similarity">
    <text evidence="2 5">Belongs to the sulfotransferase 1 family.</text>
</comment>
<protein>
    <recommendedName>
        <fullName evidence="5">Sulfotransferase</fullName>
        <ecNumber evidence="5">2.8.2.-</ecNumber>
    </recommendedName>
</protein>
<dbReference type="InterPro" id="IPR000863">
    <property type="entry name" value="Sulfotransferase_dom"/>
</dbReference>
<evidence type="ECO:0000256" key="3">
    <source>
        <dbReference type="ARBA" id="ARBA00022490"/>
    </source>
</evidence>
<dbReference type="AlphaFoldDB" id="A0AAV7PEB8"/>
<evidence type="ECO:0000259" key="6">
    <source>
        <dbReference type="Pfam" id="PF00685"/>
    </source>
</evidence>
<dbReference type="EMBL" id="JANPWB010000011">
    <property type="protein sequence ID" value="KAJ1125179.1"/>
    <property type="molecule type" value="Genomic_DNA"/>
</dbReference>
<dbReference type="Proteomes" id="UP001066276">
    <property type="component" value="Chromosome 7"/>
</dbReference>
<comment type="caution">
    <text evidence="7">The sequence shown here is derived from an EMBL/GenBank/DDBJ whole genome shotgun (WGS) entry which is preliminary data.</text>
</comment>
<dbReference type="InterPro" id="IPR027417">
    <property type="entry name" value="P-loop_NTPase"/>
</dbReference>
<sequence>MHDLPLQVPAATLLSSSAPPRRRRLFKGLAGEAACCATLQEPQAEWLRACPSPGELYSAATRIPRMAFQKNLKDLKAERLTRPNMGHIGGILLDENTCNTWSQICDFQASSEDLLVAAYPKAGITWMQEIVDMIHHGGDEQMCKRAPTYDRHPFIEIVAPKPVPSGLELAKAMSPPRIIKTHLPVQLVPLSFWKQDCKVIYVARNPKDSLVSYYHFQRMNHGLPAPGTWDEYFDAFLAGEVPWGSWYDHVKGWWNAKDRQRILFTFYEDLKEDPKREIQKVLQFLGKDLGDAVLEKIIHHTSFQEMKNNPMTNYSSIPSFIFDHSISPFLRKGTIGDWKNHFSVAQNERFDEDYEKKMSGTSLKFRSEL</sequence>
<proteinExistence type="inferred from homology"/>
<dbReference type="GO" id="GO:0008146">
    <property type="term" value="F:sulfotransferase activity"/>
    <property type="evidence" value="ECO:0007669"/>
    <property type="project" value="InterPro"/>
</dbReference>
<accession>A0AAV7PEB8</accession>
<reference evidence="7" key="1">
    <citation type="journal article" date="2022" name="bioRxiv">
        <title>Sequencing and chromosome-scale assembly of the giantPleurodeles waltlgenome.</title>
        <authorList>
            <person name="Brown T."/>
            <person name="Elewa A."/>
            <person name="Iarovenko S."/>
            <person name="Subramanian E."/>
            <person name="Araus A.J."/>
            <person name="Petzold A."/>
            <person name="Susuki M."/>
            <person name="Suzuki K.-i.T."/>
            <person name="Hayashi T."/>
            <person name="Toyoda A."/>
            <person name="Oliveira C."/>
            <person name="Osipova E."/>
            <person name="Leigh N.D."/>
            <person name="Simon A."/>
            <person name="Yun M.H."/>
        </authorList>
    </citation>
    <scope>NUCLEOTIDE SEQUENCE</scope>
    <source>
        <strain evidence="7">20211129_DDA</strain>
        <tissue evidence="7">Liver</tissue>
    </source>
</reference>
<keyword evidence="4 5" id="KW-0808">Transferase</keyword>
<keyword evidence="3" id="KW-0963">Cytoplasm</keyword>
<organism evidence="7 8">
    <name type="scientific">Pleurodeles waltl</name>
    <name type="common">Iberian ribbed newt</name>
    <dbReference type="NCBI Taxonomy" id="8319"/>
    <lineage>
        <taxon>Eukaryota</taxon>
        <taxon>Metazoa</taxon>
        <taxon>Chordata</taxon>
        <taxon>Craniata</taxon>
        <taxon>Vertebrata</taxon>
        <taxon>Euteleostomi</taxon>
        <taxon>Amphibia</taxon>
        <taxon>Batrachia</taxon>
        <taxon>Caudata</taxon>
        <taxon>Salamandroidea</taxon>
        <taxon>Salamandridae</taxon>
        <taxon>Pleurodelinae</taxon>
        <taxon>Pleurodeles</taxon>
    </lineage>
</organism>
<evidence type="ECO:0000256" key="5">
    <source>
        <dbReference type="RuleBase" id="RU361155"/>
    </source>
</evidence>
<evidence type="ECO:0000313" key="7">
    <source>
        <dbReference type="EMBL" id="KAJ1125179.1"/>
    </source>
</evidence>